<evidence type="ECO:0000256" key="6">
    <source>
        <dbReference type="ARBA" id="ARBA00022801"/>
    </source>
</evidence>
<feature type="domain" description="Peptidase M13 N-terminal" evidence="10">
    <location>
        <begin position="37"/>
        <end position="419"/>
    </location>
</feature>
<comment type="similarity">
    <text evidence="3">Belongs to the peptidase M13 family.</text>
</comment>
<dbReference type="GO" id="GO:0004222">
    <property type="term" value="F:metalloendopeptidase activity"/>
    <property type="evidence" value="ECO:0007669"/>
    <property type="project" value="InterPro"/>
</dbReference>
<keyword evidence="8" id="KW-0482">Metalloprotease</keyword>
<dbReference type="GO" id="GO:0005886">
    <property type="term" value="C:plasma membrane"/>
    <property type="evidence" value="ECO:0007669"/>
    <property type="project" value="UniProtKB-SubCell"/>
</dbReference>
<dbReference type="PROSITE" id="PS51885">
    <property type="entry name" value="NEPRILYSIN"/>
    <property type="match status" value="1"/>
</dbReference>
<dbReference type="PANTHER" id="PTHR11733">
    <property type="entry name" value="ZINC METALLOPROTEASE FAMILY M13 NEPRILYSIN-RELATED"/>
    <property type="match status" value="1"/>
</dbReference>
<evidence type="ECO:0000256" key="5">
    <source>
        <dbReference type="ARBA" id="ARBA00022723"/>
    </source>
</evidence>
<dbReference type="Pfam" id="PF05649">
    <property type="entry name" value="Peptidase_M13_N"/>
    <property type="match status" value="1"/>
</dbReference>
<accession>A0A8J2J7R6</accession>
<keyword evidence="4" id="KW-0645">Protease</keyword>
<evidence type="ECO:0000259" key="10">
    <source>
        <dbReference type="Pfam" id="PF05649"/>
    </source>
</evidence>
<keyword evidence="7" id="KW-0862">Zinc</keyword>
<keyword evidence="6" id="KW-0378">Hydrolase</keyword>
<comment type="cofactor">
    <cofactor evidence="1">
        <name>Zn(2+)</name>
        <dbReference type="ChEBI" id="CHEBI:29105"/>
    </cofactor>
</comment>
<dbReference type="OrthoDB" id="6475849at2759"/>
<dbReference type="EMBL" id="CAJVCH010020173">
    <property type="protein sequence ID" value="CAG7688565.1"/>
    <property type="molecule type" value="Genomic_DNA"/>
</dbReference>
<feature type="domain" description="Peptidase M13 C-terminal" evidence="9">
    <location>
        <begin position="480"/>
        <end position="683"/>
    </location>
</feature>
<evidence type="ECO:0000256" key="1">
    <source>
        <dbReference type="ARBA" id="ARBA00001947"/>
    </source>
</evidence>
<dbReference type="AlphaFoldDB" id="A0A8J2J7R6"/>
<dbReference type="GO" id="GO:0016485">
    <property type="term" value="P:protein processing"/>
    <property type="evidence" value="ECO:0007669"/>
    <property type="project" value="TreeGrafter"/>
</dbReference>
<dbReference type="Pfam" id="PF01431">
    <property type="entry name" value="Peptidase_M13"/>
    <property type="match status" value="1"/>
</dbReference>
<comment type="caution">
    <text evidence="11">The sequence shown here is derived from an EMBL/GenBank/DDBJ whole genome shotgun (WGS) entry which is preliminary data.</text>
</comment>
<dbReference type="PANTHER" id="PTHR11733:SF167">
    <property type="entry name" value="FI17812P1-RELATED"/>
    <property type="match status" value="1"/>
</dbReference>
<comment type="subcellular location">
    <subcellularLocation>
        <location evidence="2">Cell membrane</location>
        <topology evidence="2">Single-pass type II membrane protein</topology>
    </subcellularLocation>
</comment>
<dbReference type="Proteomes" id="UP000708208">
    <property type="component" value="Unassembled WGS sequence"/>
</dbReference>
<name>A0A8J2J7R6_9HEXA</name>
<proteinExistence type="inferred from homology"/>
<gene>
    <name evidence="11" type="ORF">AFUS01_LOCUS3359</name>
</gene>
<organism evidence="11 12">
    <name type="scientific">Allacma fusca</name>
    <dbReference type="NCBI Taxonomy" id="39272"/>
    <lineage>
        <taxon>Eukaryota</taxon>
        <taxon>Metazoa</taxon>
        <taxon>Ecdysozoa</taxon>
        <taxon>Arthropoda</taxon>
        <taxon>Hexapoda</taxon>
        <taxon>Collembola</taxon>
        <taxon>Symphypleona</taxon>
        <taxon>Sminthuridae</taxon>
        <taxon>Allacma</taxon>
    </lineage>
</organism>
<evidence type="ECO:0000313" key="11">
    <source>
        <dbReference type="EMBL" id="CAG7688565.1"/>
    </source>
</evidence>
<evidence type="ECO:0000256" key="2">
    <source>
        <dbReference type="ARBA" id="ARBA00004401"/>
    </source>
</evidence>
<dbReference type="InterPro" id="IPR000718">
    <property type="entry name" value="Peptidase_M13"/>
</dbReference>
<dbReference type="GO" id="GO:0046872">
    <property type="term" value="F:metal ion binding"/>
    <property type="evidence" value="ECO:0007669"/>
    <property type="project" value="UniProtKB-KW"/>
</dbReference>
<sequence>MLVLGIVLLSGSKLPIPRSGDNITERISAVSNSKIDPCQDFSRFACTRIVPETTGANETVMKSTMDENTRIMLHEIKSVLEEPRIDDESEVITMTRQLFNECRMYNSSNYYSDLKWLPFFTDDKPIIEWPITEEQWNQSETSLERILALVFTHGGEGIFDIKVALDKEDGSRILLIFRRGIENNLSDDDIFEHYEKLSQSVQALNEEKRELSPSEGEGEIFKFKNKFDKLMKGSKCDSDKFEVWGGKKKFVKVNLDYIQSQIPQINWIALVQNIFEILELEEPEINVVYFPCFQFFYELGNLIEETGRRTVSNYLIFRFFVDFKLQYLALENSPYEHPSRGTHCAKIVNDGLKGAVAHLYQKKYPIKSADKIVQRMMYYLKIAFRQMVSKQTWIPVEGMDQVKNELIEKLLHMKTTIGFSELISNATSVDELYYDLELYENSFILNILKIKKFQLAFTLMLLSGEHPVVELHLDILGVGAYYIPSTNKIMIPYGSLISPIFHKDYPMYLNFANLGFILAHEIVHGFDNVGIQYDKHGLFGSSWPKEFQMAFTNQAICLVEQYEKFRIPLIDRFVDGYLTLGENICDNAAVPLTLLAYEMWAKDHIDEVQEPLLPGSNFTIPQIFYIAFGQMWCQISNKAISQIQAQDVHSPGPLRVKGVIQNDPKFGQTFGCPIGTPMNPTQHD</sequence>
<protein>
    <submittedName>
        <fullName evidence="11">Uncharacterized protein</fullName>
    </submittedName>
</protein>
<keyword evidence="12" id="KW-1185">Reference proteome</keyword>
<evidence type="ECO:0000313" key="12">
    <source>
        <dbReference type="Proteomes" id="UP000708208"/>
    </source>
</evidence>
<evidence type="ECO:0000259" key="9">
    <source>
        <dbReference type="Pfam" id="PF01431"/>
    </source>
</evidence>
<dbReference type="InterPro" id="IPR008753">
    <property type="entry name" value="Peptidase_M13_N"/>
</dbReference>
<evidence type="ECO:0000256" key="4">
    <source>
        <dbReference type="ARBA" id="ARBA00022670"/>
    </source>
</evidence>
<evidence type="ECO:0000256" key="7">
    <source>
        <dbReference type="ARBA" id="ARBA00022833"/>
    </source>
</evidence>
<evidence type="ECO:0000256" key="8">
    <source>
        <dbReference type="ARBA" id="ARBA00023049"/>
    </source>
</evidence>
<dbReference type="InterPro" id="IPR018497">
    <property type="entry name" value="Peptidase_M13_C"/>
</dbReference>
<reference evidence="11" key="1">
    <citation type="submission" date="2021-06" db="EMBL/GenBank/DDBJ databases">
        <authorList>
            <person name="Hodson N. C."/>
            <person name="Mongue J. A."/>
            <person name="Jaron S. K."/>
        </authorList>
    </citation>
    <scope>NUCLEOTIDE SEQUENCE</scope>
</reference>
<keyword evidence="5" id="KW-0479">Metal-binding</keyword>
<evidence type="ECO:0000256" key="3">
    <source>
        <dbReference type="ARBA" id="ARBA00007357"/>
    </source>
</evidence>
<dbReference type="CDD" id="cd08662">
    <property type="entry name" value="M13"/>
    <property type="match status" value="1"/>
</dbReference>